<sequence length="162" mass="17769">DPRYAEHWWKLAEKLVSNSLYVSDNVAALTVLCGNVSAICEALGPATARYMRPFVGRLTKGLHSPANMNPKLCQLHQVSLEQIKAIVKACPQRIHVYAAEIIAALAYSWTTAKGASSDNVDQLKVSITDLIKTLHQICPDETKRAVSQLVESGTVADWQNIV</sequence>
<feature type="non-terminal residue" evidence="1">
    <location>
        <position position="1"/>
    </location>
</feature>
<dbReference type="SUPFAM" id="SSF48371">
    <property type="entry name" value="ARM repeat"/>
    <property type="match status" value="1"/>
</dbReference>
<comment type="caution">
    <text evidence="1">The sequence shown here is derived from an EMBL/GenBank/DDBJ whole genome shotgun (WGS) entry which is preliminary data.</text>
</comment>
<name>A0A9W8CNB8_9FUNG</name>
<dbReference type="EMBL" id="JANBOJ010000304">
    <property type="protein sequence ID" value="KAJ1720040.1"/>
    <property type="molecule type" value="Genomic_DNA"/>
</dbReference>
<evidence type="ECO:0000313" key="1">
    <source>
        <dbReference type="EMBL" id="KAJ1720040.1"/>
    </source>
</evidence>
<gene>
    <name evidence="1" type="ORF">LPJ53_005273</name>
</gene>
<dbReference type="AlphaFoldDB" id="A0A9W8CNB8"/>
<organism evidence="1 2">
    <name type="scientific">Coemansia erecta</name>
    <dbReference type="NCBI Taxonomy" id="147472"/>
    <lineage>
        <taxon>Eukaryota</taxon>
        <taxon>Fungi</taxon>
        <taxon>Fungi incertae sedis</taxon>
        <taxon>Zoopagomycota</taxon>
        <taxon>Kickxellomycotina</taxon>
        <taxon>Kickxellomycetes</taxon>
        <taxon>Kickxellales</taxon>
        <taxon>Kickxellaceae</taxon>
        <taxon>Coemansia</taxon>
    </lineage>
</organism>
<dbReference type="Proteomes" id="UP001149813">
    <property type="component" value="Unassembled WGS sequence"/>
</dbReference>
<keyword evidence="2" id="KW-1185">Reference proteome</keyword>
<dbReference type="InterPro" id="IPR016024">
    <property type="entry name" value="ARM-type_fold"/>
</dbReference>
<proteinExistence type="predicted"/>
<protein>
    <submittedName>
        <fullName evidence="1">Uncharacterized protein</fullName>
    </submittedName>
</protein>
<reference evidence="1" key="1">
    <citation type="submission" date="2022-07" db="EMBL/GenBank/DDBJ databases">
        <title>Phylogenomic reconstructions and comparative analyses of Kickxellomycotina fungi.</title>
        <authorList>
            <person name="Reynolds N.K."/>
            <person name="Stajich J.E."/>
            <person name="Barry K."/>
            <person name="Grigoriev I.V."/>
            <person name="Crous P."/>
            <person name="Smith M.E."/>
        </authorList>
    </citation>
    <scope>NUCLEOTIDE SEQUENCE</scope>
    <source>
        <strain evidence="1">NBRC 32514</strain>
    </source>
</reference>
<evidence type="ECO:0000313" key="2">
    <source>
        <dbReference type="Proteomes" id="UP001149813"/>
    </source>
</evidence>
<dbReference type="OrthoDB" id="6417021at2759"/>
<dbReference type="InterPro" id="IPR011989">
    <property type="entry name" value="ARM-like"/>
</dbReference>
<accession>A0A9W8CNB8</accession>
<dbReference type="Gene3D" id="1.25.10.10">
    <property type="entry name" value="Leucine-rich Repeat Variant"/>
    <property type="match status" value="1"/>
</dbReference>